<accession>A0A7Y4LAG5</accession>
<evidence type="ECO:0000256" key="7">
    <source>
        <dbReference type="SAM" id="Phobius"/>
    </source>
</evidence>
<keyword evidence="5 7" id="KW-1133">Transmembrane helix</keyword>
<evidence type="ECO:0000256" key="1">
    <source>
        <dbReference type="ARBA" id="ARBA00004141"/>
    </source>
</evidence>
<name>A0A7Y4LAG5_9BURK</name>
<evidence type="ECO:0000259" key="8">
    <source>
        <dbReference type="Pfam" id="PF02397"/>
    </source>
</evidence>
<dbReference type="Proteomes" id="UP000541421">
    <property type="component" value="Unassembled WGS sequence"/>
</dbReference>
<feature type="domain" description="Bacterial sugar transferase" evidence="8">
    <location>
        <begin position="239"/>
        <end position="421"/>
    </location>
</feature>
<dbReference type="GO" id="GO:0016020">
    <property type="term" value="C:membrane"/>
    <property type="evidence" value="ECO:0007669"/>
    <property type="project" value="UniProtKB-SubCell"/>
</dbReference>
<dbReference type="InterPro" id="IPR017475">
    <property type="entry name" value="EPS_sugar_tfrase"/>
</dbReference>
<dbReference type="EMBL" id="JABGBO010000007">
    <property type="protein sequence ID" value="NOL49914.1"/>
    <property type="molecule type" value="Genomic_DNA"/>
</dbReference>
<evidence type="ECO:0000256" key="3">
    <source>
        <dbReference type="ARBA" id="ARBA00022679"/>
    </source>
</evidence>
<feature type="transmembrane region" description="Helical" evidence="7">
    <location>
        <begin position="82"/>
        <end position="103"/>
    </location>
</feature>
<evidence type="ECO:0000256" key="6">
    <source>
        <dbReference type="ARBA" id="ARBA00023136"/>
    </source>
</evidence>
<sequence>MSHLPVRRHSRWYERVFFSTTTQIVLVALISTIIPAWVLWRGDFYLSHNPIRLHTFYGVLLANIGIIFTLRMLLKFPGNKSSSYIISTVITWYILLLGLFFIFRLGYSLSLLFISFCATLTYGFVLYFLGRRWIIPKIAVIPLGRAKNLILIENATWYVLTDPDDVDSHNRFNMIVTDLHSSELTAKWQKYLADCVLNGLPVYNARQVEESLTGRVRIHHMYENQLGSLLPSYVYSLIKRTMDIVLTLVALPVALPIMVLAAICIFLEDGKWFMFSQPRVGKGNKEFMMYKFRSMRVDSEKNGAQFADEDDERITRVGKIIRKLRIDELPQLFNVLKGDMSLIGPRPEQRYFADQFEKQIPFYAYRHIVRPGISGWAQCLQGYAADVENTQIKLEYDFYYIKHFSLWLDVLIIFKTVKIILTGFGAR</sequence>
<feature type="transmembrane region" description="Helical" evidence="7">
    <location>
        <begin position="244"/>
        <end position="268"/>
    </location>
</feature>
<dbReference type="NCBIfam" id="TIGR03025">
    <property type="entry name" value="EPS_sugtrans"/>
    <property type="match status" value="1"/>
</dbReference>
<dbReference type="AlphaFoldDB" id="A0A7Y4LAG5"/>
<dbReference type="RefSeq" id="WP_171588898.1">
    <property type="nucleotide sequence ID" value="NZ_JABGBO010000007.1"/>
</dbReference>
<feature type="transmembrane region" description="Helical" evidence="7">
    <location>
        <begin position="51"/>
        <end position="70"/>
    </location>
</feature>
<evidence type="ECO:0000256" key="2">
    <source>
        <dbReference type="ARBA" id="ARBA00006464"/>
    </source>
</evidence>
<protein>
    <submittedName>
        <fullName evidence="9">Sugar transferase</fullName>
    </submittedName>
</protein>
<dbReference type="GO" id="GO:0016780">
    <property type="term" value="F:phosphotransferase activity, for other substituted phosphate groups"/>
    <property type="evidence" value="ECO:0007669"/>
    <property type="project" value="TreeGrafter"/>
</dbReference>
<feature type="transmembrane region" description="Helical" evidence="7">
    <location>
        <begin position="109"/>
        <end position="129"/>
    </location>
</feature>
<keyword evidence="10" id="KW-1185">Reference proteome</keyword>
<keyword evidence="3 9" id="KW-0808">Transferase</keyword>
<comment type="similarity">
    <text evidence="2">Belongs to the bacterial sugar transferase family.</text>
</comment>
<gene>
    <name evidence="9" type="ORF">HKX40_07170</name>
</gene>
<reference evidence="9 10" key="1">
    <citation type="submission" date="2020-05" db="EMBL/GenBank/DDBJ databases">
        <authorList>
            <person name="Niu N."/>
        </authorList>
    </citation>
    <scope>NUCLEOTIDE SEQUENCE [LARGE SCALE GENOMIC DNA]</scope>
    <source>
        <strain evidence="9 10">LMG10982</strain>
    </source>
</reference>
<dbReference type="Pfam" id="PF02397">
    <property type="entry name" value="Bac_transf"/>
    <property type="match status" value="1"/>
</dbReference>
<comment type="caution">
    <text evidence="9">The sequence shown here is derived from an EMBL/GenBank/DDBJ whole genome shotgun (WGS) entry which is preliminary data.</text>
</comment>
<evidence type="ECO:0000256" key="5">
    <source>
        <dbReference type="ARBA" id="ARBA00022989"/>
    </source>
</evidence>
<dbReference type="InterPro" id="IPR003362">
    <property type="entry name" value="Bact_transf"/>
</dbReference>
<evidence type="ECO:0000313" key="9">
    <source>
        <dbReference type="EMBL" id="NOL49914.1"/>
    </source>
</evidence>
<keyword evidence="4 7" id="KW-0812">Transmembrane</keyword>
<proteinExistence type="inferred from homology"/>
<evidence type="ECO:0000313" key="10">
    <source>
        <dbReference type="Proteomes" id="UP000541421"/>
    </source>
</evidence>
<dbReference type="PANTHER" id="PTHR30576:SF0">
    <property type="entry name" value="UNDECAPRENYL-PHOSPHATE N-ACETYLGALACTOSAMINYL 1-PHOSPHATE TRANSFERASE-RELATED"/>
    <property type="match status" value="1"/>
</dbReference>
<comment type="subcellular location">
    <subcellularLocation>
        <location evidence="1">Membrane</location>
        <topology evidence="1">Multi-pass membrane protein</topology>
    </subcellularLocation>
</comment>
<keyword evidence="6 7" id="KW-0472">Membrane</keyword>
<dbReference type="PANTHER" id="PTHR30576">
    <property type="entry name" value="COLANIC BIOSYNTHESIS UDP-GLUCOSE LIPID CARRIER TRANSFERASE"/>
    <property type="match status" value="1"/>
</dbReference>
<organism evidence="9 10">
    <name type="scientific">Pelistega europaea</name>
    <dbReference type="NCBI Taxonomy" id="106147"/>
    <lineage>
        <taxon>Bacteria</taxon>
        <taxon>Pseudomonadati</taxon>
        <taxon>Pseudomonadota</taxon>
        <taxon>Betaproteobacteria</taxon>
        <taxon>Burkholderiales</taxon>
        <taxon>Alcaligenaceae</taxon>
        <taxon>Pelistega</taxon>
    </lineage>
</organism>
<feature type="transmembrane region" description="Helical" evidence="7">
    <location>
        <begin position="12"/>
        <end position="39"/>
    </location>
</feature>
<evidence type="ECO:0000256" key="4">
    <source>
        <dbReference type="ARBA" id="ARBA00022692"/>
    </source>
</evidence>